<dbReference type="Proteomes" id="UP000462865">
    <property type="component" value="Unassembled WGS sequence"/>
</dbReference>
<accession>A0A7K0I627</accession>
<dbReference type="EMBL" id="WKZA01000001">
    <property type="protein sequence ID" value="MSA93499.1"/>
    <property type="molecule type" value="Genomic_DNA"/>
</dbReference>
<dbReference type="RefSeq" id="WP_123649808.1">
    <property type="nucleotide sequence ID" value="NZ_CP168029.1"/>
</dbReference>
<proteinExistence type="predicted"/>
<reference evidence="1 2" key="1">
    <citation type="journal article" date="2019" name="Nat. Med.">
        <title>A library of human gut bacterial isolates paired with longitudinal multiomics data enables mechanistic microbiome research.</title>
        <authorList>
            <person name="Poyet M."/>
            <person name="Groussin M."/>
            <person name="Gibbons S.M."/>
            <person name="Avila-Pacheco J."/>
            <person name="Jiang X."/>
            <person name="Kearney S.M."/>
            <person name="Perrotta A.R."/>
            <person name="Berdy B."/>
            <person name="Zhao S."/>
            <person name="Lieberman T.D."/>
            <person name="Swanson P.K."/>
            <person name="Smith M."/>
            <person name="Roesemann S."/>
            <person name="Alexander J.E."/>
            <person name="Rich S.A."/>
            <person name="Livny J."/>
            <person name="Vlamakis H."/>
            <person name="Clish C."/>
            <person name="Bullock K."/>
            <person name="Deik A."/>
            <person name="Scott J."/>
            <person name="Pierce K.A."/>
            <person name="Xavier R.J."/>
            <person name="Alm E.J."/>
        </authorList>
    </citation>
    <scope>NUCLEOTIDE SEQUENCE [LARGE SCALE GENOMIC DNA]</scope>
    <source>
        <strain evidence="1 2">BIOML-A1</strain>
    </source>
</reference>
<dbReference type="AlphaFoldDB" id="A0A7K0I627"/>
<gene>
    <name evidence="1" type="ORF">GKG38_00100</name>
</gene>
<evidence type="ECO:0000313" key="2">
    <source>
        <dbReference type="Proteomes" id="UP000462865"/>
    </source>
</evidence>
<sequence length="104" mass="11922">MTITIRPTSRAATRLPRKAGRMANRVTVAIPLPLSTRDTLRGTNADIVQPNLLQRPFPHKRSGRFRVTERKHLRVNLVFCPGREHAIEFGNALEHVRSRESKEF</sequence>
<organism evidence="1 2">
    <name type="scientific">Gordonibacter urolithinfaciens</name>
    <dbReference type="NCBI Taxonomy" id="1335613"/>
    <lineage>
        <taxon>Bacteria</taxon>
        <taxon>Bacillati</taxon>
        <taxon>Actinomycetota</taxon>
        <taxon>Coriobacteriia</taxon>
        <taxon>Eggerthellales</taxon>
        <taxon>Eggerthellaceae</taxon>
        <taxon>Gordonibacter</taxon>
    </lineage>
</organism>
<name>A0A7K0I627_9ACTN</name>
<evidence type="ECO:0000313" key="1">
    <source>
        <dbReference type="EMBL" id="MSA93499.1"/>
    </source>
</evidence>
<comment type="caution">
    <text evidence="1">The sequence shown here is derived from an EMBL/GenBank/DDBJ whole genome shotgun (WGS) entry which is preliminary data.</text>
</comment>
<protein>
    <submittedName>
        <fullName evidence="1">Uncharacterized protein</fullName>
    </submittedName>
</protein>